<organism evidence="2 3">
    <name type="scientific">Chara braunii</name>
    <name type="common">Braun's stonewort</name>
    <dbReference type="NCBI Taxonomy" id="69332"/>
    <lineage>
        <taxon>Eukaryota</taxon>
        <taxon>Viridiplantae</taxon>
        <taxon>Streptophyta</taxon>
        <taxon>Charophyceae</taxon>
        <taxon>Charales</taxon>
        <taxon>Characeae</taxon>
        <taxon>Chara</taxon>
    </lineage>
</organism>
<protein>
    <submittedName>
        <fullName evidence="2">Uncharacterized protein</fullName>
    </submittedName>
</protein>
<dbReference type="EMBL" id="BFEA01000177">
    <property type="protein sequence ID" value="GBG73109.1"/>
    <property type="molecule type" value="Genomic_DNA"/>
</dbReference>
<gene>
    <name evidence="2" type="ORF">CBR_g12825</name>
</gene>
<feature type="compositionally biased region" description="Basic and acidic residues" evidence="1">
    <location>
        <begin position="49"/>
        <end position="66"/>
    </location>
</feature>
<feature type="compositionally biased region" description="Basic and acidic residues" evidence="1">
    <location>
        <begin position="82"/>
        <end position="110"/>
    </location>
</feature>
<sequence length="231" mass="26982">MKEGFNAVKFEREEKKKKKMERQERLKREEEERQAAEEARQAGIRRAKKKEEKLRKKEENREKMRKEMLMEISLHVGRLDESMQRRYERETKTREMGKQKEVEPSSKEDYAESDDSDVDALSRHTERLVISEKRKRRRRKIPAAPGSVGKLKFVTDNLRQLGNMTVDELKSICLLEDVIYDGKKMQVILAITEKRTLMAYGDLEETTTSVGAEVDPGDDNKDDEKDAESGA</sequence>
<comment type="caution">
    <text evidence="2">The sequence shown here is derived from an EMBL/GenBank/DDBJ whole genome shotgun (WGS) entry which is preliminary data.</text>
</comment>
<dbReference type="Gramene" id="GBG73109">
    <property type="protein sequence ID" value="GBG73109"/>
    <property type="gene ID" value="CBR_g12825"/>
</dbReference>
<name>A0A388KST8_CHABU</name>
<proteinExistence type="predicted"/>
<dbReference type="Proteomes" id="UP000265515">
    <property type="component" value="Unassembled WGS sequence"/>
</dbReference>
<keyword evidence="3" id="KW-1185">Reference proteome</keyword>
<accession>A0A388KST8</accession>
<feature type="compositionally biased region" description="Basic and acidic residues" evidence="1">
    <location>
        <begin position="21"/>
        <end position="40"/>
    </location>
</feature>
<feature type="compositionally biased region" description="Basic and acidic residues" evidence="1">
    <location>
        <begin position="218"/>
        <end position="231"/>
    </location>
</feature>
<evidence type="ECO:0000313" key="3">
    <source>
        <dbReference type="Proteomes" id="UP000265515"/>
    </source>
</evidence>
<evidence type="ECO:0000256" key="1">
    <source>
        <dbReference type="SAM" id="MobiDB-lite"/>
    </source>
</evidence>
<feature type="region of interest" description="Disordered" evidence="1">
    <location>
        <begin position="206"/>
        <end position="231"/>
    </location>
</feature>
<reference evidence="2 3" key="1">
    <citation type="journal article" date="2018" name="Cell">
        <title>The Chara Genome: Secondary Complexity and Implications for Plant Terrestrialization.</title>
        <authorList>
            <person name="Nishiyama T."/>
            <person name="Sakayama H."/>
            <person name="Vries J.D."/>
            <person name="Buschmann H."/>
            <person name="Saint-Marcoux D."/>
            <person name="Ullrich K.K."/>
            <person name="Haas F.B."/>
            <person name="Vanderstraeten L."/>
            <person name="Becker D."/>
            <person name="Lang D."/>
            <person name="Vosolsobe S."/>
            <person name="Rombauts S."/>
            <person name="Wilhelmsson P.K.I."/>
            <person name="Janitza P."/>
            <person name="Kern R."/>
            <person name="Heyl A."/>
            <person name="Rumpler F."/>
            <person name="Villalobos L.I.A.C."/>
            <person name="Clay J.M."/>
            <person name="Skokan R."/>
            <person name="Toyoda A."/>
            <person name="Suzuki Y."/>
            <person name="Kagoshima H."/>
            <person name="Schijlen E."/>
            <person name="Tajeshwar N."/>
            <person name="Catarino B."/>
            <person name="Hetherington A.J."/>
            <person name="Saltykova A."/>
            <person name="Bonnot C."/>
            <person name="Breuninger H."/>
            <person name="Symeonidi A."/>
            <person name="Radhakrishnan G.V."/>
            <person name="Van Nieuwerburgh F."/>
            <person name="Deforce D."/>
            <person name="Chang C."/>
            <person name="Karol K.G."/>
            <person name="Hedrich R."/>
            <person name="Ulvskov P."/>
            <person name="Glockner G."/>
            <person name="Delwiche C.F."/>
            <person name="Petrasek J."/>
            <person name="Van de Peer Y."/>
            <person name="Friml J."/>
            <person name="Beilby M."/>
            <person name="Dolan L."/>
            <person name="Kohara Y."/>
            <person name="Sugano S."/>
            <person name="Fujiyama A."/>
            <person name="Delaux P.-M."/>
            <person name="Quint M."/>
            <person name="TheiBen G."/>
            <person name="Hagemann M."/>
            <person name="Harholt J."/>
            <person name="Dunand C."/>
            <person name="Zachgo S."/>
            <person name="Langdale J."/>
            <person name="Maumus F."/>
            <person name="Straeten D.V.D."/>
            <person name="Gould S.B."/>
            <person name="Rensing S.A."/>
        </authorList>
    </citation>
    <scope>NUCLEOTIDE SEQUENCE [LARGE SCALE GENOMIC DNA]</scope>
    <source>
        <strain evidence="2 3">S276</strain>
    </source>
</reference>
<dbReference type="AlphaFoldDB" id="A0A388KST8"/>
<feature type="region of interest" description="Disordered" evidence="1">
    <location>
        <begin position="1"/>
        <end position="66"/>
    </location>
</feature>
<feature type="region of interest" description="Disordered" evidence="1">
    <location>
        <begin position="82"/>
        <end position="119"/>
    </location>
</feature>
<feature type="compositionally biased region" description="Basic and acidic residues" evidence="1">
    <location>
        <begin position="1"/>
        <end position="14"/>
    </location>
</feature>
<evidence type="ECO:0000313" key="2">
    <source>
        <dbReference type="EMBL" id="GBG73109.1"/>
    </source>
</evidence>